<reference evidence="1" key="1">
    <citation type="journal article" date="2015" name="Nature">
        <title>Complex archaea that bridge the gap between prokaryotes and eukaryotes.</title>
        <authorList>
            <person name="Spang A."/>
            <person name="Saw J.H."/>
            <person name="Jorgensen S.L."/>
            <person name="Zaremba-Niedzwiedzka K."/>
            <person name="Martijn J."/>
            <person name="Lind A.E."/>
            <person name="van Eijk R."/>
            <person name="Schleper C."/>
            <person name="Guy L."/>
            <person name="Ettema T.J."/>
        </authorList>
    </citation>
    <scope>NUCLEOTIDE SEQUENCE</scope>
</reference>
<evidence type="ECO:0008006" key="2">
    <source>
        <dbReference type="Google" id="ProtNLM"/>
    </source>
</evidence>
<comment type="caution">
    <text evidence="1">The sequence shown here is derived from an EMBL/GenBank/DDBJ whole genome shotgun (WGS) entry which is preliminary data.</text>
</comment>
<sequence>RIITLADRGVGIKATLSRVRTNLKDDNEALEVAMTEHLSGRYPEQRGNGLKFVVNVARDNPIRVSLQSGTAIATIGKEDPQLRISLADRNMRGVLAKIEY</sequence>
<name>A0A0F8Y6D6_9ZZZZ</name>
<dbReference type="EMBL" id="LAZR01055167">
    <property type="protein sequence ID" value="KKK76987.1"/>
    <property type="molecule type" value="Genomic_DNA"/>
</dbReference>
<organism evidence="1">
    <name type="scientific">marine sediment metagenome</name>
    <dbReference type="NCBI Taxonomy" id="412755"/>
    <lineage>
        <taxon>unclassified sequences</taxon>
        <taxon>metagenomes</taxon>
        <taxon>ecological metagenomes</taxon>
    </lineage>
</organism>
<evidence type="ECO:0000313" key="1">
    <source>
        <dbReference type="EMBL" id="KKK76987.1"/>
    </source>
</evidence>
<proteinExistence type="predicted"/>
<protein>
    <recommendedName>
        <fullName evidence="2">Histidine kinase/HSP90-like ATPase domain-containing protein</fullName>
    </recommendedName>
</protein>
<dbReference type="AlphaFoldDB" id="A0A0F8Y6D6"/>
<accession>A0A0F8Y6D6</accession>
<feature type="non-terminal residue" evidence="1">
    <location>
        <position position="1"/>
    </location>
</feature>
<gene>
    <name evidence="1" type="ORF">LCGC14_2858100</name>
</gene>